<evidence type="ECO:0000256" key="3">
    <source>
        <dbReference type="ARBA" id="ARBA00022553"/>
    </source>
</evidence>
<reference evidence="10" key="1">
    <citation type="submission" date="2025-08" db="UniProtKB">
        <authorList>
            <consortium name="RefSeq"/>
        </authorList>
    </citation>
    <scope>IDENTIFICATION</scope>
</reference>
<proteinExistence type="inferred from homology"/>
<evidence type="ECO:0000256" key="6">
    <source>
        <dbReference type="ARBA" id="ARBA00023136"/>
    </source>
</evidence>
<protein>
    <submittedName>
        <fullName evidence="10">Transmembrane protein 176B</fullName>
    </submittedName>
</protein>
<dbReference type="RefSeq" id="XP_033776997.1">
    <property type="nucleotide sequence ID" value="XM_033921106.1"/>
</dbReference>
<keyword evidence="3" id="KW-0597">Phosphoprotein</keyword>
<evidence type="ECO:0000256" key="5">
    <source>
        <dbReference type="ARBA" id="ARBA00022989"/>
    </source>
</evidence>
<keyword evidence="9" id="KW-1185">Reference proteome</keyword>
<dbReference type="InterPro" id="IPR007237">
    <property type="entry name" value="CD20-like"/>
</dbReference>
<dbReference type="PANTHER" id="PTHR15756:SF6">
    <property type="entry name" value="TRANSMEMBRANE PROTEIN 176A"/>
    <property type="match status" value="1"/>
</dbReference>
<feature type="transmembrane region" description="Helical" evidence="8">
    <location>
        <begin position="96"/>
        <end position="118"/>
    </location>
</feature>
<dbReference type="PANTHER" id="PTHR15756">
    <property type="entry name" value="LR8/HCA112"/>
    <property type="match status" value="1"/>
</dbReference>
<dbReference type="Proteomes" id="UP000515159">
    <property type="component" value="Chromosome 14"/>
</dbReference>
<accession>A0A6P8NLN3</accession>
<comment type="similarity">
    <text evidence="2">Belongs to the TMEM176 family.</text>
</comment>
<evidence type="ECO:0000256" key="7">
    <source>
        <dbReference type="SAM" id="MobiDB-lite"/>
    </source>
</evidence>
<keyword evidence="4 8" id="KW-0812">Transmembrane</keyword>
<dbReference type="AlphaFoldDB" id="A0A6P8NLN3"/>
<name>A0A6P8NLN3_GEOSA</name>
<sequence length="271" mass="29450">MSSSSVVRVNGTDVGTDAPDRTVINITINQGSSLACLMDSMKSLGQGIGSVGAKTPIPKITVSKGEQKTLGAVQIIAGVILVAFGIDLYFGPYSALTWNGVLFWTGVPFILSGVVSVLSERRPSCCWLFLSPWMNLLSFAVSIAGIVFLANNLTWWFNSELCERRRSYYSNEPTAGYEGYDPDSWKVDDCKNMMARSVNYGTGANIILLLLMILVLCITFFSVGYGWKVLCCGKSSQQDESVEANENAEPLLASEAHPPPYEEKIGNVETV</sequence>
<evidence type="ECO:0000256" key="4">
    <source>
        <dbReference type="ARBA" id="ARBA00022692"/>
    </source>
</evidence>
<feature type="transmembrane region" description="Helical" evidence="8">
    <location>
        <begin position="69"/>
        <end position="90"/>
    </location>
</feature>
<gene>
    <name evidence="10" type="primary">TMEM176B</name>
</gene>
<feature type="transmembrane region" description="Helical" evidence="8">
    <location>
        <begin position="206"/>
        <end position="227"/>
    </location>
</feature>
<dbReference type="Pfam" id="PF04103">
    <property type="entry name" value="CD20"/>
    <property type="match status" value="1"/>
</dbReference>
<evidence type="ECO:0000313" key="10">
    <source>
        <dbReference type="RefSeq" id="XP_033776997.1"/>
    </source>
</evidence>
<keyword evidence="6 8" id="KW-0472">Membrane</keyword>
<dbReference type="InParanoid" id="A0A6P8NLN3"/>
<feature type="transmembrane region" description="Helical" evidence="8">
    <location>
        <begin position="125"/>
        <end position="150"/>
    </location>
</feature>
<dbReference type="GeneID" id="117348700"/>
<dbReference type="GO" id="GO:0016020">
    <property type="term" value="C:membrane"/>
    <property type="evidence" value="ECO:0007669"/>
    <property type="project" value="UniProtKB-SubCell"/>
</dbReference>
<evidence type="ECO:0000256" key="8">
    <source>
        <dbReference type="SAM" id="Phobius"/>
    </source>
</evidence>
<keyword evidence="5 8" id="KW-1133">Transmembrane helix</keyword>
<evidence type="ECO:0000256" key="2">
    <source>
        <dbReference type="ARBA" id="ARBA00006022"/>
    </source>
</evidence>
<dbReference type="CTD" id="28959"/>
<dbReference type="InterPro" id="IPR009281">
    <property type="entry name" value="TMEM176A/TMEM176B"/>
</dbReference>
<comment type="subcellular location">
    <subcellularLocation>
        <location evidence="1">Membrane</location>
        <topology evidence="1">Multi-pass membrane protein</topology>
    </subcellularLocation>
</comment>
<evidence type="ECO:0000313" key="9">
    <source>
        <dbReference type="Proteomes" id="UP000515159"/>
    </source>
</evidence>
<dbReference type="KEGG" id="gsh:117348700"/>
<feature type="compositionally biased region" description="Basic and acidic residues" evidence="7">
    <location>
        <begin position="260"/>
        <end position="271"/>
    </location>
</feature>
<organism evidence="9 10">
    <name type="scientific">Geotrypetes seraphini</name>
    <name type="common">Gaboon caecilian</name>
    <name type="synonym">Caecilia seraphini</name>
    <dbReference type="NCBI Taxonomy" id="260995"/>
    <lineage>
        <taxon>Eukaryota</taxon>
        <taxon>Metazoa</taxon>
        <taxon>Chordata</taxon>
        <taxon>Craniata</taxon>
        <taxon>Vertebrata</taxon>
        <taxon>Euteleostomi</taxon>
        <taxon>Amphibia</taxon>
        <taxon>Gymnophiona</taxon>
        <taxon>Geotrypetes</taxon>
    </lineage>
</organism>
<evidence type="ECO:0000256" key="1">
    <source>
        <dbReference type="ARBA" id="ARBA00004141"/>
    </source>
</evidence>
<feature type="region of interest" description="Disordered" evidence="7">
    <location>
        <begin position="243"/>
        <end position="271"/>
    </location>
</feature>
<dbReference type="OrthoDB" id="8951938at2759"/>